<gene>
    <name evidence="2" type="ORF">B0T16DRAFT_395346</name>
</gene>
<sequence>MAEQDERVASALESTSPKDLRNALKDICKKNPTFQQQFLRGLAEHEKEKQRKMRQKWKPCDRCGLVACTSKDTNRRCRYHPGEIEEFNSRFSWRDEEFWPEGYDEEDNQEEYPFSWSWSCCEGLVESAGCERPAKEKAKMKKPELAVRQVDKKPQATRQRLENHPYGRANLKLVAVPDAEHDPSKPKEGRPGSKAAVKRLPVGAKGYNHPYGRLNLKLVAGTGSIRESPQEGRPAARAPHTVSELPLPALL</sequence>
<dbReference type="Proteomes" id="UP001174936">
    <property type="component" value="Unassembled WGS sequence"/>
</dbReference>
<comment type="caution">
    <text evidence="2">The sequence shown here is derived from an EMBL/GenBank/DDBJ whole genome shotgun (WGS) entry which is preliminary data.</text>
</comment>
<organism evidence="2 3">
    <name type="scientific">Cercophora newfieldiana</name>
    <dbReference type="NCBI Taxonomy" id="92897"/>
    <lineage>
        <taxon>Eukaryota</taxon>
        <taxon>Fungi</taxon>
        <taxon>Dikarya</taxon>
        <taxon>Ascomycota</taxon>
        <taxon>Pezizomycotina</taxon>
        <taxon>Sordariomycetes</taxon>
        <taxon>Sordariomycetidae</taxon>
        <taxon>Sordariales</taxon>
        <taxon>Lasiosphaeriaceae</taxon>
        <taxon>Cercophora</taxon>
    </lineage>
</organism>
<protein>
    <submittedName>
        <fullName evidence="2">Uncharacterized protein</fullName>
    </submittedName>
</protein>
<evidence type="ECO:0000313" key="3">
    <source>
        <dbReference type="Proteomes" id="UP001174936"/>
    </source>
</evidence>
<reference evidence="2" key="1">
    <citation type="submission" date="2023-06" db="EMBL/GenBank/DDBJ databases">
        <title>Genome-scale phylogeny and comparative genomics of the fungal order Sordariales.</title>
        <authorList>
            <consortium name="Lawrence Berkeley National Laboratory"/>
            <person name="Hensen N."/>
            <person name="Bonometti L."/>
            <person name="Westerberg I."/>
            <person name="Brannstrom I.O."/>
            <person name="Guillou S."/>
            <person name="Cros-Aarteil S."/>
            <person name="Calhoun S."/>
            <person name="Haridas S."/>
            <person name="Kuo A."/>
            <person name="Mondo S."/>
            <person name="Pangilinan J."/>
            <person name="Riley R."/>
            <person name="Labutti K."/>
            <person name="Andreopoulos B."/>
            <person name="Lipzen A."/>
            <person name="Chen C."/>
            <person name="Yanf M."/>
            <person name="Daum C."/>
            <person name="Ng V."/>
            <person name="Clum A."/>
            <person name="Steindorff A."/>
            <person name="Ohm R."/>
            <person name="Martin F."/>
            <person name="Silar P."/>
            <person name="Natvig D."/>
            <person name="Lalanne C."/>
            <person name="Gautier V."/>
            <person name="Ament-Velasquez S.L."/>
            <person name="Kruys A."/>
            <person name="Hutchinson M.I."/>
            <person name="Powell A.J."/>
            <person name="Barry K."/>
            <person name="Miller A.N."/>
            <person name="Grigoriev I.V."/>
            <person name="Debuchy R."/>
            <person name="Gladieux P."/>
            <person name="Thoren M.H."/>
            <person name="Johannesson H."/>
        </authorList>
    </citation>
    <scope>NUCLEOTIDE SEQUENCE</scope>
    <source>
        <strain evidence="2">SMH2532-1</strain>
    </source>
</reference>
<feature type="region of interest" description="Disordered" evidence="1">
    <location>
        <begin position="222"/>
        <end position="251"/>
    </location>
</feature>
<proteinExistence type="predicted"/>
<evidence type="ECO:0000313" key="2">
    <source>
        <dbReference type="EMBL" id="KAK0639657.1"/>
    </source>
</evidence>
<keyword evidence="3" id="KW-1185">Reference proteome</keyword>
<dbReference type="AlphaFoldDB" id="A0AA39XUH7"/>
<accession>A0AA39XUH7</accession>
<name>A0AA39XUH7_9PEZI</name>
<evidence type="ECO:0000256" key="1">
    <source>
        <dbReference type="SAM" id="MobiDB-lite"/>
    </source>
</evidence>
<feature type="compositionally biased region" description="Basic and acidic residues" evidence="1">
    <location>
        <begin position="178"/>
        <end position="191"/>
    </location>
</feature>
<feature type="region of interest" description="Disordered" evidence="1">
    <location>
        <begin position="176"/>
        <end position="204"/>
    </location>
</feature>
<dbReference type="EMBL" id="JAULSV010000007">
    <property type="protein sequence ID" value="KAK0639657.1"/>
    <property type="molecule type" value="Genomic_DNA"/>
</dbReference>